<keyword evidence="1" id="KW-0695">RNA-directed DNA polymerase</keyword>
<dbReference type="EMBL" id="BGZK01001258">
    <property type="protein sequence ID" value="GBP75692.1"/>
    <property type="molecule type" value="Genomic_DNA"/>
</dbReference>
<evidence type="ECO:0000313" key="2">
    <source>
        <dbReference type="Proteomes" id="UP000299102"/>
    </source>
</evidence>
<dbReference type="OrthoDB" id="10065625at2759"/>
<dbReference type="GO" id="GO:0003964">
    <property type="term" value="F:RNA-directed DNA polymerase activity"/>
    <property type="evidence" value="ECO:0007669"/>
    <property type="project" value="UniProtKB-KW"/>
</dbReference>
<comment type="caution">
    <text evidence="1">The sequence shown here is derived from an EMBL/GenBank/DDBJ whole genome shotgun (WGS) entry which is preliminary data.</text>
</comment>
<accession>A0A4C1YLE6</accession>
<proteinExistence type="predicted"/>
<sequence>MDTQHLPILITLGTTAHITPARPQTHRTDWSAYQHALEELHIGKFFSCPEKVDLAAHYLIEIVQTAYSAATTHLPAPTSRRWDHAVDTELRSSCFFVAVEDTTSDPRSIRAGVSQGSCLSHCRYAAFTDSMPTLVGQLQNWKQDVLLALYVDDGAHLASSHWADLAVTKFQRVLDLLPDWLDKWVQYLDVQIDRSMRMAAQVKHVIHQSRAALNMLRPVFRSHLPLQAKVVPYKGYKRFRLTYTAPTWCTLCSTPQRKKIQTQ</sequence>
<dbReference type="Proteomes" id="UP000299102">
    <property type="component" value="Unassembled WGS sequence"/>
</dbReference>
<keyword evidence="1" id="KW-0808">Transferase</keyword>
<dbReference type="AlphaFoldDB" id="A0A4C1YLE6"/>
<gene>
    <name evidence="1" type="primary">pol</name>
    <name evidence="1" type="ORF">EVAR_98542_1</name>
</gene>
<name>A0A4C1YLE6_EUMVA</name>
<keyword evidence="2" id="KW-1185">Reference proteome</keyword>
<keyword evidence="1" id="KW-0548">Nucleotidyltransferase</keyword>
<reference evidence="1 2" key="1">
    <citation type="journal article" date="2019" name="Commun. Biol.">
        <title>The bagworm genome reveals a unique fibroin gene that provides high tensile strength.</title>
        <authorList>
            <person name="Kono N."/>
            <person name="Nakamura H."/>
            <person name="Ohtoshi R."/>
            <person name="Tomita M."/>
            <person name="Numata K."/>
            <person name="Arakawa K."/>
        </authorList>
    </citation>
    <scope>NUCLEOTIDE SEQUENCE [LARGE SCALE GENOMIC DNA]</scope>
</reference>
<protein>
    <submittedName>
        <fullName evidence="1">RNA-directed DNA polymerase from mobile element jockey</fullName>
    </submittedName>
</protein>
<evidence type="ECO:0000313" key="1">
    <source>
        <dbReference type="EMBL" id="GBP75692.1"/>
    </source>
</evidence>
<organism evidence="1 2">
    <name type="scientific">Eumeta variegata</name>
    <name type="common">Bagworm moth</name>
    <name type="synonym">Eumeta japonica</name>
    <dbReference type="NCBI Taxonomy" id="151549"/>
    <lineage>
        <taxon>Eukaryota</taxon>
        <taxon>Metazoa</taxon>
        <taxon>Ecdysozoa</taxon>
        <taxon>Arthropoda</taxon>
        <taxon>Hexapoda</taxon>
        <taxon>Insecta</taxon>
        <taxon>Pterygota</taxon>
        <taxon>Neoptera</taxon>
        <taxon>Endopterygota</taxon>
        <taxon>Lepidoptera</taxon>
        <taxon>Glossata</taxon>
        <taxon>Ditrysia</taxon>
        <taxon>Tineoidea</taxon>
        <taxon>Psychidae</taxon>
        <taxon>Oiketicinae</taxon>
        <taxon>Eumeta</taxon>
    </lineage>
</organism>